<evidence type="ECO:0008006" key="5">
    <source>
        <dbReference type="Google" id="ProtNLM"/>
    </source>
</evidence>
<keyword evidence="4" id="KW-1185">Reference proteome</keyword>
<reference evidence="3" key="3">
    <citation type="submission" date="2024-03" db="EMBL/GenBank/DDBJ databases">
        <title>The Genome Sequence of Enterococcus sp. DIV0242b.</title>
        <authorList>
            <consortium name="The Broad Institute Genomics Platform"/>
            <consortium name="The Broad Institute Microbial Omics Core"/>
            <consortium name="The Broad Institute Genomic Center for Infectious Diseases"/>
            <person name="Earl A."/>
            <person name="Manson A."/>
            <person name="Gilmore M."/>
            <person name="Schwartman J."/>
            <person name="Shea T."/>
            <person name="Abouelleil A."/>
            <person name="Cao P."/>
            <person name="Chapman S."/>
            <person name="Cusick C."/>
            <person name="Young S."/>
            <person name="Neafsey D."/>
            <person name="Nusbaum C."/>
            <person name="Birren B."/>
        </authorList>
    </citation>
    <scope>NUCLEOTIDE SEQUENCE</scope>
    <source>
        <strain evidence="3">9E7_DIV0242</strain>
    </source>
</reference>
<reference evidence="3" key="2">
    <citation type="submission" date="2017-05" db="EMBL/GenBank/DDBJ databases">
        <authorList>
            <consortium name="The Broad Institute Genomics Platform"/>
            <consortium name="The Broad Institute Genomic Center for Infectious Diseases"/>
            <person name="Earl A."/>
            <person name="Manson A."/>
            <person name="Schwartman J."/>
            <person name="Gilmore M."/>
            <person name="Abouelleil A."/>
            <person name="Cao P."/>
            <person name="Chapman S."/>
            <person name="Cusick C."/>
            <person name="Shea T."/>
            <person name="Young S."/>
            <person name="Neafsey D."/>
            <person name="Nusbaum C."/>
            <person name="Birren B."/>
        </authorList>
    </citation>
    <scope>NUCLEOTIDE SEQUENCE</scope>
    <source>
        <strain evidence="3">9E7_DIV0242</strain>
    </source>
</reference>
<dbReference type="EMBL" id="NGMM01000004">
    <property type="protein sequence ID" value="OTP14371.1"/>
    <property type="molecule type" value="Genomic_DNA"/>
</dbReference>
<evidence type="ECO:0000313" key="2">
    <source>
        <dbReference type="EMBL" id="OTP14371.1"/>
    </source>
</evidence>
<evidence type="ECO:0000313" key="4">
    <source>
        <dbReference type="Proteomes" id="UP000195141"/>
    </source>
</evidence>
<reference evidence="2" key="1">
    <citation type="submission" date="2017-05" db="EMBL/GenBank/DDBJ databases">
        <title>The Genome Sequence of Enterococcus sp. 9E7_DIV0242.</title>
        <authorList>
            <consortium name="The Broad Institute Genomics Platform"/>
            <consortium name="The Broad Institute Genomic Center for Infectious Diseases"/>
            <person name="Earl A."/>
            <person name="Manson A."/>
            <person name="Schwartman J."/>
            <person name="Gilmore M."/>
            <person name="Abouelleil A."/>
            <person name="Cao P."/>
            <person name="Chapman S."/>
            <person name="Cusick C."/>
            <person name="Shea T."/>
            <person name="Young S."/>
            <person name="Neafsey D."/>
            <person name="Nusbaum C."/>
            <person name="Birren B."/>
        </authorList>
    </citation>
    <scope>NUCLEOTIDE SEQUENCE [LARGE SCALE GENOMIC DNA]</scope>
    <source>
        <strain evidence="2">9E7_DIV0242</strain>
    </source>
</reference>
<dbReference type="InterPro" id="IPR025356">
    <property type="entry name" value="DUF4260"/>
</dbReference>
<keyword evidence="1" id="KW-0812">Transmembrane</keyword>
<name>A0A242K4B0_9ENTE</name>
<dbReference type="AlphaFoldDB" id="A0A242K4B0"/>
<dbReference type="RefSeq" id="WP_086349532.1">
    <property type="nucleotide sequence ID" value="NZ_CP147247.1"/>
</dbReference>
<accession>A0A242K4B0</accession>
<dbReference type="OrthoDB" id="9813911at2"/>
<sequence>MKIILKLENGALLLLTVYLYFAVFHLSWLVLILCLFLPDLSMVGYLVDSKIGAMTYNSVHNLVVPSTAIFLGLALDNSLLVYIGLILFIHIFMDRLLGYGLKYADDFKHTHLD</sequence>
<keyword evidence="1" id="KW-0472">Membrane</keyword>
<feature type="transmembrane region" description="Helical" evidence="1">
    <location>
        <begin position="68"/>
        <end position="92"/>
    </location>
</feature>
<organism evidence="2">
    <name type="scientific">Candidatus Enterococcus clewellii</name>
    <dbReference type="NCBI Taxonomy" id="1834193"/>
    <lineage>
        <taxon>Bacteria</taxon>
        <taxon>Bacillati</taxon>
        <taxon>Bacillota</taxon>
        <taxon>Bacilli</taxon>
        <taxon>Lactobacillales</taxon>
        <taxon>Enterococcaceae</taxon>
        <taxon>Enterococcus</taxon>
    </lineage>
</organism>
<dbReference type="Proteomes" id="UP000195141">
    <property type="component" value="Chromosome"/>
</dbReference>
<gene>
    <name evidence="3" type="ORF">A5888_002366</name>
    <name evidence="2" type="ORF">A5888_002472</name>
</gene>
<keyword evidence="1" id="KW-1133">Transmembrane helix</keyword>
<evidence type="ECO:0000256" key="1">
    <source>
        <dbReference type="SAM" id="Phobius"/>
    </source>
</evidence>
<dbReference type="Pfam" id="PF14079">
    <property type="entry name" value="DUF4260"/>
    <property type="match status" value="1"/>
</dbReference>
<dbReference type="EMBL" id="CP147247">
    <property type="protein sequence ID" value="WYJ90609.1"/>
    <property type="molecule type" value="Genomic_DNA"/>
</dbReference>
<feature type="transmembrane region" description="Helical" evidence="1">
    <location>
        <begin position="12"/>
        <end position="38"/>
    </location>
</feature>
<evidence type="ECO:0000313" key="3">
    <source>
        <dbReference type="EMBL" id="WYJ90609.1"/>
    </source>
</evidence>
<proteinExistence type="predicted"/>
<protein>
    <recommendedName>
        <fullName evidence="5">DUF4260 domain-containing protein</fullName>
    </recommendedName>
</protein>